<evidence type="ECO:0000313" key="4">
    <source>
        <dbReference type="Proteomes" id="UP000029444"/>
    </source>
</evidence>
<accession>A0A095SGH2</accession>
<dbReference type="PATRIC" id="fig|1177154.3.peg.3163"/>
<feature type="domain" description="FAD dependent oxidoreductase" evidence="2">
    <location>
        <begin position="13"/>
        <end position="340"/>
    </location>
</feature>
<keyword evidence="4" id="KW-1185">Reference proteome</keyword>
<dbReference type="Proteomes" id="UP000029444">
    <property type="component" value="Unassembled WGS sequence"/>
</dbReference>
<dbReference type="SUPFAM" id="SSF54373">
    <property type="entry name" value="FAD-linked reductases, C-terminal domain"/>
    <property type="match status" value="1"/>
</dbReference>
<dbReference type="GO" id="GO:0005737">
    <property type="term" value="C:cytoplasm"/>
    <property type="evidence" value="ECO:0007669"/>
    <property type="project" value="TreeGrafter"/>
</dbReference>
<proteinExistence type="predicted"/>
<evidence type="ECO:0000313" key="3">
    <source>
        <dbReference type="EMBL" id="KGD63701.1"/>
    </source>
</evidence>
<dbReference type="Pfam" id="PF01266">
    <property type="entry name" value="DAO"/>
    <property type="match status" value="1"/>
</dbReference>
<dbReference type="RefSeq" id="WP_035234363.1">
    <property type="nucleotide sequence ID" value="NZ_ARXV01000015.1"/>
</dbReference>
<keyword evidence="1" id="KW-0560">Oxidoreductase</keyword>
<protein>
    <submittedName>
        <fullName evidence="3">Oxidoreductase</fullName>
    </submittedName>
</protein>
<dbReference type="Gene3D" id="3.50.50.60">
    <property type="entry name" value="FAD/NAD(P)-binding domain"/>
    <property type="match status" value="1"/>
</dbReference>
<dbReference type="InterPro" id="IPR006076">
    <property type="entry name" value="FAD-dep_OxRdtase"/>
</dbReference>
<dbReference type="SUPFAM" id="SSF51905">
    <property type="entry name" value="FAD/NAD(P)-binding domain"/>
    <property type="match status" value="1"/>
</dbReference>
<dbReference type="OrthoDB" id="9805337at2"/>
<evidence type="ECO:0000259" key="2">
    <source>
        <dbReference type="Pfam" id="PF01266"/>
    </source>
</evidence>
<name>A0A095SGH2_9GAMM</name>
<sequence length="368" mass="40231">MAVIHHVNPAETFCVIGAGIVGQLTALALLDRGWRRGILVENAMPPASLAGGGILSPMFPWRYTAELNRLAEPGCHAYARLSERLAAAGCIGNDEFFRSGIWMELLPNEAEALADWREYTLQHYRLEPRFLNEENREGVYFPDLGSIRSTGIMRGLRQYLISRGVRFCRGDAVGWQTGLHGLEVRLQHGSAIHCEVLVVAAGAGAKALLPTGTEQFPAKGEMLMYRLGADAPKELILAREGYAIPRSNGDTVVGSTLRIGDDTHYPTVTGRYHLQRLAETLLSQCRGRKPDAHWAGVRPGLGRDYPYIGRVPGEKNVYAAIGHYRNGLVCAPASATLLAQIICGDVCDLNSDDYSLPSSRSNSSFLSR</sequence>
<dbReference type="EMBL" id="ARXV01000015">
    <property type="protein sequence ID" value="KGD63701.1"/>
    <property type="molecule type" value="Genomic_DNA"/>
</dbReference>
<dbReference type="GO" id="GO:0016491">
    <property type="term" value="F:oxidoreductase activity"/>
    <property type="evidence" value="ECO:0007669"/>
    <property type="project" value="UniProtKB-KW"/>
</dbReference>
<dbReference type="Gene3D" id="3.30.9.10">
    <property type="entry name" value="D-Amino Acid Oxidase, subunit A, domain 2"/>
    <property type="match status" value="1"/>
</dbReference>
<evidence type="ECO:0000256" key="1">
    <source>
        <dbReference type="ARBA" id="ARBA00023002"/>
    </source>
</evidence>
<dbReference type="eggNOG" id="COG0665">
    <property type="taxonomic scope" value="Bacteria"/>
</dbReference>
<comment type="caution">
    <text evidence="3">The sequence shown here is derived from an EMBL/GenBank/DDBJ whole genome shotgun (WGS) entry which is preliminary data.</text>
</comment>
<organism evidence="3 4">
    <name type="scientific">Alcanivorax nanhaiticus</name>
    <dbReference type="NCBI Taxonomy" id="1177154"/>
    <lineage>
        <taxon>Bacteria</taxon>
        <taxon>Pseudomonadati</taxon>
        <taxon>Pseudomonadota</taxon>
        <taxon>Gammaproteobacteria</taxon>
        <taxon>Oceanospirillales</taxon>
        <taxon>Alcanivoracaceae</taxon>
        <taxon>Alcanivorax</taxon>
    </lineage>
</organism>
<gene>
    <name evidence="3" type="ORF">Y5S_03124</name>
</gene>
<reference evidence="3 4" key="1">
    <citation type="submission" date="2012-09" db="EMBL/GenBank/DDBJ databases">
        <title>Genome Sequence of alkane-degrading Bacterium Alcanivorax sp. 19-m-6.</title>
        <authorList>
            <person name="Lai Q."/>
            <person name="Shao Z."/>
        </authorList>
    </citation>
    <scope>NUCLEOTIDE SEQUENCE [LARGE SCALE GENOMIC DNA]</scope>
    <source>
        <strain evidence="3 4">19-m-6</strain>
    </source>
</reference>
<dbReference type="AlphaFoldDB" id="A0A095SGH2"/>
<dbReference type="InterPro" id="IPR036188">
    <property type="entry name" value="FAD/NAD-bd_sf"/>
</dbReference>
<dbReference type="STRING" id="1177154.Y5S_03124"/>
<dbReference type="PANTHER" id="PTHR13847:SF289">
    <property type="entry name" value="GLYCINE OXIDASE"/>
    <property type="match status" value="1"/>
</dbReference>
<dbReference type="PANTHER" id="PTHR13847">
    <property type="entry name" value="SARCOSINE DEHYDROGENASE-RELATED"/>
    <property type="match status" value="1"/>
</dbReference>